<dbReference type="Proteomes" id="UP001633002">
    <property type="component" value="Unassembled WGS sequence"/>
</dbReference>
<sequence>MAGHRASASCQYGVDRSSLQGSNLTICLLGTEEAQYLQGGRKGNGKPAGRKDSGPDSHFRLLPFAARRTNFRYRMRTKEQLWREESEGTKETASQDQTKKEKNKSGTGRASRSAADEKFASTAWDYGSLTDFWSFVRLRFAPSFKEERRKAGAGRPQEADGQAGLQVRQAADVGTCLDKSSLAISLVCVWPTLSASSREKKERKAAYRGRSLEIRDWREPAEDNDEEEE</sequence>
<dbReference type="EMBL" id="JBJQOH010000001">
    <property type="protein sequence ID" value="KAL3701038.1"/>
    <property type="molecule type" value="Genomic_DNA"/>
</dbReference>
<evidence type="ECO:0000313" key="3">
    <source>
        <dbReference type="Proteomes" id="UP001633002"/>
    </source>
</evidence>
<dbReference type="AlphaFoldDB" id="A0ABD3IBI9"/>
<name>A0ABD3IBI9_9MARC</name>
<reference evidence="2 3" key="1">
    <citation type="submission" date="2024-09" db="EMBL/GenBank/DDBJ databases">
        <title>Chromosome-scale assembly of Riccia sorocarpa.</title>
        <authorList>
            <person name="Paukszto L."/>
        </authorList>
    </citation>
    <scope>NUCLEOTIDE SEQUENCE [LARGE SCALE GENOMIC DNA]</scope>
    <source>
        <strain evidence="2">LP-2024</strain>
        <tissue evidence="2">Aerial parts of the thallus</tissue>
    </source>
</reference>
<feature type="region of interest" description="Disordered" evidence="1">
    <location>
        <begin position="38"/>
        <end position="58"/>
    </location>
</feature>
<feature type="compositionally biased region" description="Basic and acidic residues" evidence="1">
    <location>
        <begin position="80"/>
        <end position="90"/>
    </location>
</feature>
<proteinExistence type="predicted"/>
<keyword evidence="3" id="KW-1185">Reference proteome</keyword>
<feature type="region of interest" description="Disordered" evidence="1">
    <location>
        <begin position="80"/>
        <end position="114"/>
    </location>
</feature>
<organism evidence="2 3">
    <name type="scientific">Riccia sorocarpa</name>
    <dbReference type="NCBI Taxonomy" id="122646"/>
    <lineage>
        <taxon>Eukaryota</taxon>
        <taxon>Viridiplantae</taxon>
        <taxon>Streptophyta</taxon>
        <taxon>Embryophyta</taxon>
        <taxon>Marchantiophyta</taxon>
        <taxon>Marchantiopsida</taxon>
        <taxon>Marchantiidae</taxon>
        <taxon>Marchantiales</taxon>
        <taxon>Ricciaceae</taxon>
        <taxon>Riccia</taxon>
    </lineage>
</organism>
<evidence type="ECO:0000256" key="1">
    <source>
        <dbReference type="SAM" id="MobiDB-lite"/>
    </source>
</evidence>
<accession>A0ABD3IBI9</accession>
<feature type="compositionally biased region" description="Basic and acidic residues" evidence="1">
    <location>
        <begin position="49"/>
        <end position="58"/>
    </location>
</feature>
<comment type="caution">
    <text evidence="2">The sequence shown here is derived from an EMBL/GenBank/DDBJ whole genome shotgun (WGS) entry which is preliminary data.</text>
</comment>
<gene>
    <name evidence="2" type="ORF">R1sor_019060</name>
</gene>
<evidence type="ECO:0000313" key="2">
    <source>
        <dbReference type="EMBL" id="KAL3701038.1"/>
    </source>
</evidence>
<protein>
    <submittedName>
        <fullName evidence="2">Uncharacterized protein</fullName>
    </submittedName>
</protein>